<feature type="domain" description="DUF4371" evidence="1">
    <location>
        <begin position="53"/>
        <end position="177"/>
    </location>
</feature>
<evidence type="ECO:0000313" key="2">
    <source>
        <dbReference type="EMBL" id="SPC80280.1"/>
    </source>
</evidence>
<accession>A0A2N9EZW0</accession>
<protein>
    <recommendedName>
        <fullName evidence="1">DUF4371 domain-containing protein</fullName>
    </recommendedName>
</protein>
<reference evidence="2" key="1">
    <citation type="submission" date="2018-02" db="EMBL/GenBank/DDBJ databases">
        <authorList>
            <person name="Cohen D.B."/>
            <person name="Kent A.D."/>
        </authorList>
    </citation>
    <scope>NUCLEOTIDE SEQUENCE</scope>
</reference>
<dbReference type="Pfam" id="PF14291">
    <property type="entry name" value="DUF4371"/>
    <property type="match status" value="1"/>
</dbReference>
<dbReference type="InterPro" id="IPR025398">
    <property type="entry name" value="DUF4371"/>
</dbReference>
<dbReference type="PANTHER" id="PTHR45749:SF36">
    <property type="entry name" value="ZINC FINGER MYM-TYPE PROTEIN 1-LIKE"/>
    <property type="match status" value="1"/>
</dbReference>
<evidence type="ECO:0000259" key="1">
    <source>
        <dbReference type="Pfam" id="PF14291"/>
    </source>
</evidence>
<name>A0A2N9EZW0_FAGSY</name>
<dbReference type="EMBL" id="OIVN01000442">
    <property type="protein sequence ID" value="SPC80280.1"/>
    <property type="molecule type" value="Genomic_DNA"/>
</dbReference>
<organism evidence="2">
    <name type="scientific">Fagus sylvatica</name>
    <name type="common">Beechnut</name>
    <dbReference type="NCBI Taxonomy" id="28930"/>
    <lineage>
        <taxon>Eukaryota</taxon>
        <taxon>Viridiplantae</taxon>
        <taxon>Streptophyta</taxon>
        <taxon>Embryophyta</taxon>
        <taxon>Tracheophyta</taxon>
        <taxon>Spermatophyta</taxon>
        <taxon>Magnoliopsida</taxon>
        <taxon>eudicotyledons</taxon>
        <taxon>Gunneridae</taxon>
        <taxon>Pentapetalae</taxon>
        <taxon>rosids</taxon>
        <taxon>fabids</taxon>
        <taxon>Fagales</taxon>
        <taxon>Fagaceae</taxon>
        <taxon>Fagus</taxon>
    </lineage>
</organism>
<dbReference type="PANTHER" id="PTHR45749">
    <property type="match status" value="1"/>
</dbReference>
<sequence>MATNRLPPFLDLVLRPAGAWRVAARVLDALTRIFHLIRGYDLELRIIILMIEIKFVEHMHKGVLTNLRNIFFPDKTYGAKDRRFNKGLAFRGHDESEDSSNQGNFLELLRFLADHNEDIKAVTLRNAPENNMLISPTIQKDIVSAVAVETSNAIIMELGDAFFSVLIDESRDISTKEADGGCIAAAVEDLFCRHGLSLSRLRRQGYDGASNMQGMRLDLKFVEDIRVHQGMGGALGVPWVGYGGGLAMFWTKDVKV</sequence>
<gene>
    <name evidence="2" type="ORF">FSB_LOCUS8162</name>
</gene>
<dbReference type="AlphaFoldDB" id="A0A2N9EZW0"/>
<proteinExistence type="predicted"/>